<dbReference type="Proteomes" id="UP000013523">
    <property type="component" value="Chromosome"/>
</dbReference>
<dbReference type="HOGENOM" id="CLU_1624282_0_0_9"/>
<feature type="transmembrane region" description="Helical" evidence="1">
    <location>
        <begin position="5"/>
        <end position="27"/>
    </location>
</feature>
<protein>
    <submittedName>
        <fullName evidence="2">Uncharacterized protein</fullName>
    </submittedName>
</protein>
<reference evidence="2 3" key="1">
    <citation type="submission" date="2012-01" db="EMBL/GenBank/DDBJ databases">
        <title>Complete sequence of chromosome of Clostridium pasteurianum BC1.</title>
        <authorList>
            <consortium name="US DOE Joint Genome Institute"/>
            <person name="Lucas S."/>
            <person name="Han J."/>
            <person name="Lapidus A."/>
            <person name="Cheng J.-F."/>
            <person name="Goodwin L."/>
            <person name="Pitluck S."/>
            <person name="Peters L."/>
            <person name="Mikhailova N."/>
            <person name="Teshima H."/>
            <person name="Detter J.C."/>
            <person name="Han C."/>
            <person name="Tapia R."/>
            <person name="Land M."/>
            <person name="Hauser L."/>
            <person name="Kyrpides N."/>
            <person name="Ivanova N."/>
            <person name="Pagani I."/>
            <person name="Dunn J."/>
            <person name="Taghavi S."/>
            <person name="Francis A."/>
            <person name="van der Lelie D."/>
            <person name="Woyke T."/>
        </authorList>
    </citation>
    <scope>NUCLEOTIDE SEQUENCE [LARGE SCALE GENOMIC DNA]</scope>
    <source>
        <strain evidence="2 3">BC1</strain>
    </source>
</reference>
<dbReference type="eggNOG" id="ENOG5030U2E">
    <property type="taxonomic scope" value="Bacteria"/>
</dbReference>
<evidence type="ECO:0000313" key="3">
    <source>
        <dbReference type="Proteomes" id="UP000013523"/>
    </source>
</evidence>
<name>R4K6F9_CLOPA</name>
<sequence>MKKKLLDYIIIFIICYLIAPGILYFFLRSSFFNKYNLYFNIIVYIKLYYRLAFIGLFILLLIKLSKYLLKKLLEGRPIVKANLISIEKTCTTPSNLKLLKDDLQCTENYIVKFKHNDEIIDITISKQAIKSDLNSGEKPYVEYQYIDLINLFNKFLNIKVHTKK</sequence>
<dbReference type="RefSeq" id="WP_015616418.1">
    <property type="nucleotide sequence ID" value="NC_021182.1"/>
</dbReference>
<accession>R4K6F9</accession>
<keyword evidence="3" id="KW-1185">Reference proteome</keyword>
<keyword evidence="1" id="KW-0812">Transmembrane</keyword>
<dbReference type="PATRIC" id="fig|86416.3.peg.3330"/>
<dbReference type="AlphaFoldDB" id="R4K6F9"/>
<dbReference type="STRING" id="86416.Clopa_3337"/>
<gene>
    <name evidence="2" type="ORF">Clopa_3337</name>
</gene>
<feature type="transmembrane region" description="Helical" evidence="1">
    <location>
        <begin position="47"/>
        <end position="69"/>
    </location>
</feature>
<keyword evidence="1" id="KW-1133">Transmembrane helix</keyword>
<dbReference type="OrthoDB" id="1907559at2"/>
<keyword evidence="1" id="KW-0472">Membrane</keyword>
<evidence type="ECO:0000313" key="2">
    <source>
        <dbReference type="EMBL" id="AGK98133.1"/>
    </source>
</evidence>
<dbReference type="EMBL" id="CP003261">
    <property type="protein sequence ID" value="AGK98133.1"/>
    <property type="molecule type" value="Genomic_DNA"/>
</dbReference>
<organism evidence="2 3">
    <name type="scientific">Clostridium pasteurianum BC1</name>
    <dbReference type="NCBI Taxonomy" id="86416"/>
    <lineage>
        <taxon>Bacteria</taxon>
        <taxon>Bacillati</taxon>
        <taxon>Bacillota</taxon>
        <taxon>Clostridia</taxon>
        <taxon>Eubacteriales</taxon>
        <taxon>Clostridiaceae</taxon>
        <taxon>Clostridium</taxon>
    </lineage>
</organism>
<evidence type="ECO:0000256" key="1">
    <source>
        <dbReference type="SAM" id="Phobius"/>
    </source>
</evidence>
<proteinExistence type="predicted"/>
<dbReference type="KEGG" id="cpas:Clopa_3337"/>